<proteinExistence type="predicted"/>
<evidence type="ECO:0000313" key="2">
    <source>
        <dbReference type="Proteomes" id="UP000007318"/>
    </source>
</evidence>
<dbReference type="RefSeq" id="YP_004935817.1">
    <property type="nucleotide sequence ID" value="NC_016434.1"/>
</dbReference>
<protein>
    <submittedName>
        <fullName evidence="1">Uncharacterized protein</fullName>
    </submittedName>
</protein>
<reference evidence="1 2" key="1">
    <citation type="journal article" date="2011" name="Appl. Environ. Microbiol.">
        <title>Genome sequence and characterization of the related Gordonia phages GTE5 and GRU1 and their use as potential biocontrol agents.</title>
        <authorList>
            <person name="Petrovski S."/>
            <person name="Tillett D."/>
            <person name="Seviour R.J."/>
        </authorList>
    </citation>
    <scope>NUCLEOTIDE SEQUENCE [LARGE SCALE GENOMIC DNA]</scope>
</reference>
<name>G8EJV3_9CAUD</name>
<dbReference type="EMBL" id="JF923796">
    <property type="protein sequence ID" value="AET09835.1"/>
    <property type="molecule type" value="Genomic_DNA"/>
</dbReference>
<evidence type="ECO:0000313" key="1">
    <source>
        <dbReference type="EMBL" id="AET09835.1"/>
    </source>
</evidence>
<sequence>MRGMSYKTKVTFYCDAVDCQVNQTFVLVGIGYGGTWRAQKGNGVVEPVTKILTKDMGWTMGLGRTGGEISRRPDSIGTFCPCHGGRESVSTSGLTPI</sequence>
<dbReference type="KEGG" id="vg:11459736"/>
<accession>G8EJV3</accession>
<keyword evidence="2" id="KW-1185">Reference proteome</keyword>
<dbReference type="GeneID" id="11459736"/>
<dbReference type="OrthoDB" id="32803at10239"/>
<organism evidence="1 2">
    <name type="scientific">Gordonia phage GTE5</name>
    <dbReference type="NCBI Taxonomy" id="319522"/>
    <lineage>
        <taxon>Viruses</taxon>
        <taxon>Duplodnaviria</taxon>
        <taxon>Heunggongvirae</taxon>
        <taxon>Uroviricota</taxon>
        <taxon>Caudoviricetes</taxon>
        <taxon>Zierdtviridae</taxon>
        <taxon>Emilbogenvirinae</taxon>
        <taxon>Gruunavirus</taxon>
        <taxon>Gruunavirus GTE5</taxon>
    </lineage>
</organism>
<dbReference type="Proteomes" id="UP000007318">
    <property type="component" value="Segment"/>
</dbReference>